<dbReference type="Proteomes" id="UP000646523">
    <property type="component" value="Unassembled WGS sequence"/>
</dbReference>
<accession>A0A917YQ54</accession>
<dbReference type="PROSITE" id="PS51186">
    <property type="entry name" value="GNAT"/>
    <property type="match status" value="1"/>
</dbReference>
<dbReference type="CDD" id="cd04301">
    <property type="entry name" value="NAT_SF"/>
    <property type="match status" value="1"/>
</dbReference>
<proteinExistence type="predicted"/>
<dbReference type="SUPFAM" id="SSF55729">
    <property type="entry name" value="Acyl-CoA N-acyltransferases (Nat)"/>
    <property type="match status" value="1"/>
</dbReference>
<protein>
    <recommendedName>
        <fullName evidence="1">N-acetyltransferase domain-containing protein</fullName>
    </recommendedName>
</protein>
<dbReference type="Pfam" id="PF00583">
    <property type="entry name" value="Acetyltransf_1"/>
    <property type="match status" value="1"/>
</dbReference>
<feature type="domain" description="N-acetyltransferase" evidence="1">
    <location>
        <begin position="154"/>
        <end position="302"/>
    </location>
</feature>
<evidence type="ECO:0000259" key="1">
    <source>
        <dbReference type="PROSITE" id="PS51186"/>
    </source>
</evidence>
<dbReference type="GO" id="GO:0016747">
    <property type="term" value="F:acyltransferase activity, transferring groups other than amino-acyl groups"/>
    <property type="evidence" value="ECO:0007669"/>
    <property type="project" value="InterPro"/>
</dbReference>
<dbReference type="EMBL" id="BMNH01000002">
    <property type="protein sequence ID" value="GGO63608.1"/>
    <property type="molecule type" value="Genomic_DNA"/>
</dbReference>
<dbReference type="AlphaFoldDB" id="A0A917YQ54"/>
<name>A0A917YQ54_9ACTN</name>
<sequence>MAVPSPAVTAAAYTGGGDLRAMQELSSRIWSPASRWHAGDLAWGRFQHTGREPEWPTRLWRAGGTTVAWGWIELPGHLDLAVDPARAHLADEVLAWFAETAPGVRRSVSVLDSETHLWPALRRAGYLRSGDGPFFVQLTRDLDGLAEPAPPPGFRLRPVGAGDVPGRVAAHRAAFHPSRVTVESYHAVRAAWPYDGGLDWIAQAPDGEVAAYCLAWLDPARRVAEIEPTGTVPAHRRRGLGRAVCLAALRAARDAGATRAVVCARGDDGHPVPRRLYRSIGFGEVTRSALWVSALDEGDFQGVVGGPVDV</sequence>
<gene>
    <name evidence="2" type="ORF">GCM10012289_11070</name>
</gene>
<evidence type="ECO:0000313" key="2">
    <source>
        <dbReference type="EMBL" id="GGO63608.1"/>
    </source>
</evidence>
<dbReference type="InterPro" id="IPR000182">
    <property type="entry name" value="GNAT_dom"/>
</dbReference>
<reference evidence="2" key="1">
    <citation type="journal article" date="2014" name="Int. J. Syst. Evol. Microbiol.">
        <title>Complete genome sequence of Corynebacterium casei LMG S-19264T (=DSM 44701T), isolated from a smear-ripened cheese.</title>
        <authorList>
            <consortium name="US DOE Joint Genome Institute (JGI-PGF)"/>
            <person name="Walter F."/>
            <person name="Albersmeier A."/>
            <person name="Kalinowski J."/>
            <person name="Ruckert C."/>
        </authorList>
    </citation>
    <scope>NUCLEOTIDE SEQUENCE</scope>
    <source>
        <strain evidence="2">CGMCC 4.7368</strain>
    </source>
</reference>
<dbReference type="RefSeq" id="WP_189122858.1">
    <property type="nucleotide sequence ID" value="NZ_BMNH01000002.1"/>
</dbReference>
<dbReference type="InterPro" id="IPR016181">
    <property type="entry name" value="Acyl_CoA_acyltransferase"/>
</dbReference>
<comment type="caution">
    <text evidence="2">The sequence shown here is derived from an EMBL/GenBank/DDBJ whole genome shotgun (WGS) entry which is preliminary data.</text>
</comment>
<reference evidence="2" key="2">
    <citation type="submission" date="2020-09" db="EMBL/GenBank/DDBJ databases">
        <authorList>
            <person name="Sun Q."/>
            <person name="Zhou Y."/>
        </authorList>
    </citation>
    <scope>NUCLEOTIDE SEQUENCE</scope>
    <source>
        <strain evidence="2">CGMCC 4.7368</strain>
    </source>
</reference>
<keyword evidence="3" id="KW-1185">Reference proteome</keyword>
<dbReference type="Gene3D" id="3.40.630.30">
    <property type="match status" value="1"/>
</dbReference>
<organism evidence="2 3">
    <name type="scientific">Nonomuraea cavernae</name>
    <dbReference type="NCBI Taxonomy" id="2045107"/>
    <lineage>
        <taxon>Bacteria</taxon>
        <taxon>Bacillati</taxon>
        <taxon>Actinomycetota</taxon>
        <taxon>Actinomycetes</taxon>
        <taxon>Streptosporangiales</taxon>
        <taxon>Streptosporangiaceae</taxon>
        <taxon>Nonomuraea</taxon>
    </lineage>
</organism>
<evidence type="ECO:0000313" key="3">
    <source>
        <dbReference type="Proteomes" id="UP000646523"/>
    </source>
</evidence>